<dbReference type="SUPFAM" id="SSF46785">
    <property type="entry name" value="Winged helix' DNA-binding domain"/>
    <property type="match status" value="1"/>
</dbReference>
<dbReference type="PROSITE" id="PS50949">
    <property type="entry name" value="HTH_GNTR"/>
    <property type="match status" value="1"/>
</dbReference>
<dbReference type="CDD" id="cd07377">
    <property type="entry name" value="WHTH_GntR"/>
    <property type="match status" value="1"/>
</dbReference>
<dbReference type="GO" id="GO:0003700">
    <property type="term" value="F:DNA-binding transcription factor activity"/>
    <property type="evidence" value="ECO:0007669"/>
    <property type="project" value="InterPro"/>
</dbReference>
<reference evidence="5" key="1">
    <citation type="submission" date="2020-05" db="EMBL/GenBank/DDBJ databases">
        <authorList>
            <person name="Zhu T."/>
            <person name="Keshari N."/>
            <person name="Lu X."/>
        </authorList>
    </citation>
    <scope>NUCLEOTIDE SEQUENCE</scope>
    <source>
        <strain evidence="5">NK1-12</strain>
    </source>
</reference>
<keyword evidence="3" id="KW-0804">Transcription</keyword>
<dbReference type="InterPro" id="IPR036390">
    <property type="entry name" value="WH_DNA-bd_sf"/>
</dbReference>
<dbReference type="PANTHER" id="PTHR43537:SF45">
    <property type="entry name" value="GNTR FAMILY REGULATORY PROTEIN"/>
    <property type="match status" value="1"/>
</dbReference>
<dbReference type="Pfam" id="PF00392">
    <property type="entry name" value="GntR"/>
    <property type="match status" value="1"/>
</dbReference>
<dbReference type="InterPro" id="IPR008920">
    <property type="entry name" value="TF_FadR/GntR_C"/>
</dbReference>
<dbReference type="InterPro" id="IPR011711">
    <property type="entry name" value="GntR_C"/>
</dbReference>
<dbReference type="Gene3D" id="1.20.120.530">
    <property type="entry name" value="GntR ligand-binding domain-like"/>
    <property type="match status" value="1"/>
</dbReference>
<dbReference type="SMART" id="SM00895">
    <property type="entry name" value="FCD"/>
    <property type="match status" value="1"/>
</dbReference>
<protein>
    <submittedName>
        <fullName evidence="5">GntR family transcriptional regulator</fullName>
    </submittedName>
</protein>
<dbReference type="AlphaFoldDB" id="A0AA96WW36"/>
<sequence>MPNAKSKSSSSVDRIYHQLREMAMNYKFRPGEPLNETELAASLGVSRTPLREVLNRLAAEGLLEFIPRRGFSGRPLEQKMIFDLYEMRSGLEMISARLATERATDAEVEDLIAWWEKVALNFDCSTSVECAQADEDFHQRLASLSRNTEILHTLDNLNARVHFLRLISLEQESFRHSTCEEHHRILSAIKQRDANAAANLMYAHVKLRQAQLVEVIKEAVARLYME</sequence>
<keyword evidence="2" id="KW-0238">DNA-binding</keyword>
<dbReference type="SMART" id="SM00345">
    <property type="entry name" value="HTH_GNTR"/>
    <property type="match status" value="1"/>
</dbReference>
<organism evidence="5">
    <name type="scientific">Leptolyngbya sp. NK1-12</name>
    <dbReference type="NCBI Taxonomy" id="2547451"/>
    <lineage>
        <taxon>Bacteria</taxon>
        <taxon>Bacillati</taxon>
        <taxon>Cyanobacteriota</taxon>
        <taxon>Cyanophyceae</taxon>
        <taxon>Leptolyngbyales</taxon>
        <taxon>Leptolyngbyaceae</taxon>
        <taxon>Leptolyngbya group</taxon>
        <taxon>Leptolyngbya</taxon>
    </lineage>
</organism>
<dbReference type="InterPro" id="IPR000524">
    <property type="entry name" value="Tscrpt_reg_HTH_GntR"/>
</dbReference>
<evidence type="ECO:0000256" key="1">
    <source>
        <dbReference type="ARBA" id="ARBA00023015"/>
    </source>
</evidence>
<dbReference type="Gene3D" id="1.10.10.10">
    <property type="entry name" value="Winged helix-like DNA-binding domain superfamily/Winged helix DNA-binding domain"/>
    <property type="match status" value="1"/>
</dbReference>
<gene>
    <name evidence="5" type="ORF">HJG54_19855</name>
</gene>
<evidence type="ECO:0000259" key="4">
    <source>
        <dbReference type="PROSITE" id="PS50949"/>
    </source>
</evidence>
<dbReference type="InterPro" id="IPR036388">
    <property type="entry name" value="WH-like_DNA-bd_sf"/>
</dbReference>
<feature type="domain" description="HTH gntR-type" evidence="4">
    <location>
        <begin position="9"/>
        <end position="76"/>
    </location>
</feature>
<accession>A0AA96WW36</accession>
<evidence type="ECO:0000256" key="3">
    <source>
        <dbReference type="ARBA" id="ARBA00023163"/>
    </source>
</evidence>
<dbReference type="GO" id="GO:0003677">
    <property type="term" value="F:DNA binding"/>
    <property type="evidence" value="ECO:0007669"/>
    <property type="project" value="UniProtKB-KW"/>
</dbReference>
<proteinExistence type="predicted"/>
<keyword evidence="1" id="KW-0805">Transcription regulation</keyword>
<dbReference type="Pfam" id="PF07729">
    <property type="entry name" value="FCD"/>
    <property type="match status" value="1"/>
</dbReference>
<evidence type="ECO:0000313" key="5">
    <source>
        <dbReference type="EMBL" id="WNZ24882.1"/>
    </source>
</evidence>
<name>A0AA96WW36_9CYAN</name>
<dbReference type="SUPFAM" id="SSF48008">
    <property type="entry name" value="GntR ligand-binding domain-like"/>
    <property type="match status" value="1"/>
</dbReference>
<dbReference type="PRINTS" id="PR00035">
    <property type="entry name" value="HTHGNTR"/>
</dbReference>
<evidence type="ECO:0000256" key="2">
    <source>
        <dbReference type="ARBA" id="ARBA00023125"/>
    </source>
</evidence>
<dbReference type="RefSeq" id="WP_316430883.1">
    <property type="nucleotide sequence ID" value="NZ_CP053586.1"/>
</dbReference>
<dbReference type="EMBL" id="CP053586">
    <property type="protein sequence ID" value="WNZ24882.1"/>
    <property type="molecule type" value="Genomic_DNA"/>
</dbReference>
<dbReference type="PANTHER" id="PTHR43537">
    <property type="entry name" value="TRANSCRIPTIONAL REGULATOR, GNTR FAMILY"/>
    <property type="match status" value="1"/>
</dbReference>